<accession>A0ABU6RC86</accession>
<reference evidence="1 2" key="1">
    <citation type="journal article" date="2023" name="Plants (Basel)">
        <title>Bridging the Gap: Combining Genomics and Transcriptomics Approaches to Understand Stylosanthes scabra, an Orphan Legume from the Brazilian Caatinga.</title>
        <authorList>
            <person name="Ferreira-Neto J.R.C."/>
            <person name="da Silva M.D."/>
            <person name="Binneck E."/>
            <person name="de Melo N.F."/>
            <person name="da Silva R.H."/>
            <person name="de Melo A.L.T.M."/>
            <person name="Pandolfi V."/>
            <person name="Bustamante F.O."/>
            <person name="Brasileiro-Vidal A.C."/>
            <person name="Benko-Iseppon A.M."/>
        </authorList>
    </citation>
    <scope>NUCLEOTIDE SEQUENCE [LARGE SCALE GENOMIC DNA]</scope>
    <source>
        <tissue evidence="1">Leaves</tissue>
    </source>
</reference>
<organism evidence="1 2">
    <name type="scientific">Stylosanthes scabra</name>
    <dbReference type="NCBI Taxonomy" id="79078"/>
    <lineage>
        <taxon>Eukaryota</taxon>
        <taxon>Viridiplantae</taxon>
        <taxon>Streptophyta</taxon>
        <taxon>Embryophyta</taxon>
        <taxon>Tracheophyta</taxon>
        <taxon>Spermatophyta</taxon>
        <taxon>Magnoliopsida</taxon>
        <taxon>eudicotyledons</taxon>
        <taxon>Gunneridae</taxon>
        <taxon>Pentapetalae</taxon>
        <taxon>rosids</taxon>
        <taxon>fabids</taxon>
        <taxon>Fabales</taxon>
        <taxon>Fabaceae</taxon>
        <taxon>Papilionoideae</taxon>
        <taxon>50 kb inversion clade</taxon>
        <taxon>dalbergioids sensu lato</taxon>
        <taxon>Dalbergieae</taxon>
        <taxon>Pterocarpus clade</taxon>
        <taxon>Stylosanthes</taxon>
    </lineage>
</organism>
<comment type="caution">
    <text evidence="1">The sequence shown here is derived from an EMBL/GenBank/DDBJ whole genome shotgun (WGS) entry which is preliminary data.</text>
</comment>
<protein>
    <submittedName>
        <fullName evidence="1">Uncharacterized protein</fullName>
    </submittedName>
</protein>
<proteinExistence type="predicted"/>
<name>A0ABU6RC86_9FABA</name>
<evidence type="ECO:0000313" key="1">
    <source>
        <dbReference type="EMBL" id="MED6121585.1"/>
    </source>
</evidence>
<dbReference type="Proteomes" id="UP001341840">
    <property type="component" value="Unassembled WGS sequence"/>
</dbReference>
<dbReference type="EMBL" id="JASCZI010030344">
    <property type="protein sequence ID" value="MED6121585.1"/>
    <property type="molecule type" value="Genomic_DNA"/>
</dbReference>
<sequence length="113" mass="12519">MGQHLSKTKVMKIGPVIKPNEVTDSMVQRFDQGSTRDGRGKRQLQAAPEEVRCGLCRKRQLRGFARCSQLRGAATSGEWFLLRYARFCGMQHAVCGGYLRCAMDGGDLLLPAS</sequence>
<keyword evidence="2" id="KW-1185">Reference proteome</keyword>
<evidence type="ECO:0000313" key="2">
    <source>
        <dbReference type="Proteomes" id="UP001341840"/>
    </source>
</evidence>
<gene>
    <name evidence="1" type="ORF">PIB30_031566</name>
</gene>